<dbReference type="AlphaFoldDB" id="E9GPL5"/>
<gene>
    <name evidence="2" type="ORF">DAPPUDRAFT_320347</name>
</gene>
<feature type="transmembrane region" description="Helical" evidence="1">
    <location>
        <begin position="61"/>
        <end position="80"/>
    </location>
</feature>
<name>E9GPL5_DAPPU</name>
<keyword evidence="1" id="KW-0812">Transmembrane</keyword>
<dbReference type="KEGG" id="dpx:DAPPUDRAFT_320347"/>
<sequence>MVKNGSKPFYSGLVSSRDLNPQQAAIFISPSLLPYFNQCLEMGINGTFRSKPSHQHGIKQVIVITIFIFGRAFVLATVLCSGKRETLYKSILSHLKMKAAALPDAAEFVPKKMHCDFERGIMNALAQEISGTVLAPPVAPRCENCSRPCIFGEGGN</sequence>
<keyword evidence="3" id="KW-1185">Reference proteome</keyword>
<evidence type="ECO:0000313" key="2">
    <source>
        <dbReference type="EMBL" id="EFX78405.1"/>
    </source>
</evidence>
<evidence type="ECO:0008006" key="4">
    <source>
        <dbReference type="Google" id="ProtNLM"/>
    </source>
</evidence>
<organism evidence="2 3">
    <name type="scientific">Daphnia pulex</name>
    <name type="common">Water flea</name>
    <dbReference type="NCBI Taxonomy" id="6669"/>
    <lineage>
        <taxon>Eukaryota</taxon>
        <taxon>Metazoa</taxon>
        <taxon>Ecdysozoa</taxon>
        <taxon>Arthropoda</taxon>
        <taxon>Crustacea</taxon>
        <taxon>Branchiopoda</taxon>
        <taxon>Diplostraca</taxon>
        <taxon>Cladocera</taxon>
        <taxon>Anomopoda</taxon>
        <taxon>Daphniidae</taxon>
        <taxon>Daphnia</taxon>
    </lineage>
</organism>
<dbReference type="InParanoid" id="E9GPL5"/>
<proteinExistence type="predicted"/>
<dbReference type="EMBL" id="GL732557">
    <property type="protein sequence ID" value="EFX78405.1"/>
    <property type="molecule type" value="Genomic_DNA"/>
</dbReference>
<evidence type="ECO:0000313" key="3">
    <source>
        <dbReference type="Proteomes" id="UP000000305"/>
    </source>
</evidence>
<dbReference type="OrthoDB" id="90756at2759"/>
<accession>E9GPL5</accession>
<evidence type="ECO:0000256" key="1">
    <source>
        <dbReference type="SAM" id="Phobius"/>
    </source>
</evidence>
<dbReference type="HOGENOM" id="CLU_1688531_0_0_1"/>
<keyword evidence="1" id="KW-0472">Membrane</keyword>
<dbReference type="Proteomes" id="UP000000305">
    <property type="component" value="Unassembled WGS sequence"/>
</dbReference>
<reference evidence="2 3" key="1">
    <citation type="journal article" date="2011" name="Science">
        <title>The ecoresponsive genome of Daphnia pulex.</title>
        <authorList>
            <person name="Colbourne J.K."/>
            <person name="Pfrender M.E."/>
            <person name="Gilbert D."/>
            <person name="Thomas W.K."/>
            <person name="Tucker A."/>
            <person name="Oakley T.H."/>
            <person name="Tokishita S."/>
            <person name="Aerts A."/>
            <person name="Arnold G.J."/>
            <person name="Basu M.K."/>
            <person name="Bauer D.J."/>
            <person name="Caceres C.E."/>
            <person name="Carmel L."/>
            <person name="Casola C."/>
            <person name="Choi J.H."/>
            <person name="Detter J.C."/>
            <person name="Dong Q."/>
            <person name="Dusheyko S."/>
            <person name="Eads B.D."/>
            <person name="Frohlich T."/>
            <person name="Geiler-Samerotte K.A."/>
            <person name="Gerlach D."/>
            <person name="Hatcher P."/>
            <person name="Jogdeo S."/>
            <person name="Krijgsveld J."/>
            <person name="Kriventseva E.V."/>
            <person name="Kultz D."/>
            <person name="Laforsch C."/>
            <person name="Lindquist E."/>
            <person name="Lopez J."/>
            <person name="Manak J.R."/>
            <person name="Muller J."/>
            <person name="Pangilinan J."/>
            <person name="Patwardhan R.P."/>
            <person name="Pitluck S."/>
            <person name="Pritham E.J."/>
            <person name="Rechtsteiner A."/>
            <person name="Rho M."/>
            <person name="Rogozin I.B."/>
            <person name="Sakarya O."/>
            <person name="Salamov A."/>
            <person name="Schaack S."/>
            <person name="Shapiro H."/>
            <person name="Shiga Y."/>
            <person name="Skalitzky C."/>
            <person name="Smith Z."/>
            <person name="Souvorov A."/>
            <person name="Sung W."/>
            <person name="Tang Z."/>
            <person name="Tsuchiya D."/>
            <person name="Tu H."/>
            <person name="Vos H."/>
            <person name="Wang M."/>
            <person name="Wolf Y.I."/>
            <person name="Yamagata H."/>
            <person name="Yamada T."/>
            <person name="Ye Y."/>
            <person name="Shaw J.R."/>
            <person name="Andrews J."/>
            <person name="Crease T.J."/>
            <person name="Tang H."/>
            <person name="Lucas S.M."/>
            <person name="Robertson H.M."/>
            <person name="Bork P."/>
            <person name="Koonin E.V."/>
            <person name="Zdobnov E.M."/>
            <person name="Grigoriev I.V."/>
            <person name="Lynch M."/>
            <person name="Boore J.L."/>
        </authorList>
    </citation>
    <scope>NUCLEOTIDE SEQUENCE [LARGE SCALE GENOMIC DNA]</scope>
</reference>
<protein>
    <recommendedName>
        <fullName evidence="4">MULE transposase domain-containing protein</fullName>
    </recommendedName>
</protein>
<keyword evidence="1" id="KW-1133">Transmembrane helix</keyword>